<evidence type="ECO:0000256" key="2">
    <source>
        <dbReference type="ARBA" id="ARBA00022603"/>
    </source>
</evidence>
<reference evidence="5 6" key="1">
    <citation type="submission" date="2018-03" db="EMBL/GenBank/DDBJ databases">
        <authorList>
            <person name="Keele B.F."/>
        </authorList>
    </citation>
    <scope>NUCLEOTIDE SEQUENCE [LARGE SCALE GENOMIC DNA]</scope>
    <source>
        <strain evidence="5 6">CeCT 8812</strain>
    </source>
</reference>
<dbReference type="EMBL" id="OMKW01000003">
    <property type="protein sequence ID" value="SPF29897.1"/>
    <property type="molecule type" value="Genomic_DNA"/>
</dbReference>
<dbReference type="GO" id="GO:0015948">
    <property type="term" value="P:methanogenesis"/>
    <property type="evidence" value="ECO:0007669"/>
    <property type="project" value="UniProtKB-UniRule"/>
</dbReference>
<dbReference type="GO" id="GO:0008168">
    <property type="term" value="F:methyltransferase activity"/>
    <property type="evidence" value="ECO:0007669"/>
    <property type="project" value="UniProtKB-KW"/>
</dbReference>
<dbReference type="Proteomes" id="UP000244932">
    <property type="component" value="Unassembled WGS sequence"/>
</dbReference>
<protein>
    <recommendedName>
        <fullName evidence="4">Methyltransferase</fullName>
        <ecNumber evidence="4">2.1.1.-</ecNumber>
    </recommendedName>
</protein>
<keyword evidence="3 4" id="KW-0808">Transferase</keyword>
<sequence>MNDETPARRPRRGGGRNARVALRSAPLEDAARPVRAGLSGGKYRALTDAEVLRIHEAALTLLEEVGMALAPDSGVALMTAYGAIYSEEDKRLRYPREVVERALKQAQKQVTLFARDPKHDLDLSGTRVHYGTAGAAVHLADAEIGEYPESTLADLYNAAKITDQLDNVHFFQRCMVARDVLDNREMDLNTLYACVSGTSKHIGTSFTEPAFAADGLEMLHIIAGGEDAWRARPFVLNTNCFVVPPMKFATESCEVMEVCVRGGMPVLLLSAGMAGATAPAPLAAVIAQAVAECLAGLVYVQAIKPGAPAVMGTWPFVVDLRTGAMSSGSAEQALLSAACAQMGQFYDLPTGAPGGMSDAKFPDAQSGAEHAMASTMAGLAGLNMVYEAAGMYSSLLGFSLEGLILDDDVLGQCMRCVRGIEVTEDNLNLDLIKSVCLDGPGHYLGADQTLGMMQTEYFYPQHSDRMSPKEWDEKNRPQLLQKAIDRKHDILSKPGWSRLSPEIDAAVRARFNIHLNEI</sequence>
<dbReference type="InterPro" id="IPR038601">
    <property type="entry name" value="MttB-like_sf"/>
</dbReference>
<evidence type="ECO:0000256" key="3">
    <source>
        <dbReference type="ARBA" id="ARBA00022679"/>
    </source>
</evidence>
<organism evidence="5 6">
    <name type="scientific">Pontivivens insulae</name>
    <dbReference type="NCBI Taxonomy" id="1639689"/>
    <lineage>
        <taxon>Bacteria</taxon>
        <taxon>Pseudomonadati</taxon>
        <taxon>Pseudomonadota</taxon>
        <taxon>Alphaproteobacteria</taxon>
        <taxon>Rhodobacterales</taxon>
        <taxon>Paracoccaceae</taxon>
        <taxon>Pontivivens</taxon>
    </lineage>
</organism>
<dbReference type="AlphaFoldDB" id="A0A2R8ACF3"/>
<dbReference type="GO" id="GO:0032259">
    <property type="term" value="P:methylation"/>
    <property type="evidence" value="ECO:0007669"/>
    <property type="project" value="UniProtKB-KW"/>
</dbReference>
<evidence type="ECO:0000313" key="6">
    <source>
        <dbReference type="Proteomes" id="UP000244932"/>
    </source>
</evidence>
<dbReference type="OrthoDB" id="5713681at2"/>
<dbReference type="PIRSF" id="PIRSF037567">
    <property type="entry name" value="MTTB_MeTrfase"/>
    <property type="match status" value="1"/>
</dbReference>
<dbReference type="InterPro" id="IPR010426">
    <property type="entry name" value="MTTB_MeTrfase"/>
</dbReference>
<dbReference type="EC" id="2.1.1.-" evidence="4"/>
<keyword evidence="2" id="KW-0489">Methyltransferase</keyword>
<name>A0A2R8ACF3_9RHOB</name>
<dbReference type="RefSeq" id="WP_108782634.1">
    <property type="nucleotide sequence ID" value="NZ_OMKW01000003.1"/>
</dbReference>
<evidence type="ECO:0000256" key="1">
    <source>
        <dbReference type="ARBA" id="ARBA00007137"/>
    </source>
</evidence>
<accession>A0A2R8ACF3</accession>
<keyword evidence="6" id="KW-1185">Reference proteome</keyword>
<evidence type="ECO:0000256" key="4">
    <source>
        <dbReference type="PIRNR" id="PIRNR037567"/>
    </source>
</evidence>
<evidence type="ECO:0000313" key="5">
    <source>
        <dbReference type="EMBL" id="SPF29897.1"/>
    </source>
</evidence>
<proteinExistence type="inferred from homology"/>
<gene>
    <name evidence="5" type="ORF">POI8812_02221</name>
</gene>
<dbReference type="Gene3D" id="3.20.20.480">
    <property type="entry name" value="Trimethylamine methyltransferase-like"/>
    <property type="match status" value="1"/>
</dbReference>
<comment type="similarity">
    <text evidence="1 4">Belongs to the trimethylamine methyltransferase family.</text>
</comment>
<dbReference type="Pfam" id="PF06253">
    <property type="entry name" value="MTTB"/>
    <property type="match status" value="1"/>
</dbReference>